<dbReference type="AlphaFoldDB" id="D9R0F8"/>
<reference evidence="1" key="1">
    <citation type="submission" date="2010-07" db="EMBL/GenBank/DDBJ databases">
        <title>Complete sequence of Clostridium saccharolyticum WM1.</title>
        <authorList>
            <consortium name="US DOE Joint Genome Institute"/>
            <person name="Lucas S."/>
            <person name="Copeland A."/>
            <person name="Lapidus A."/>
            <person name="Cheng J.-F."/>
            <person name="Bruce D."/>
            <person name="Goodwin L."/>
            <person name="Pitluck S."/>
            <person name="Chertkov O."/>
            <person name="Detter J.C."/>
            <person name="Han C."/>
            <person name="Tapia R."/>
            <person name="Land M."/>
            <person name="Hauser L."/>
            <person name="Chang Y.-J."/>
            <person name="Jeffries C."/>
            <person name="Kyrpides N."/>
            <person name="Ivanova N."/>
            <person name="Mikhailova N."/>
            <person name="Mouttaki H."/>
            <person name="Lin L."/>
            <person name="Zhou J."/>
            <person name="Hemme C.L."/>
            <person name="Woyke T."/>
        </authorList>
    </citation>
    <scope>NUCLEOTIDE SEQUENCE [LARGE SCALE GENOMIC DNA]</scope>
    <source>
        <strain evidence="1">WM1</strain>
    </source>
</reference>
<sequence length="76" mass="9146">MNKSWVIFKLECKWRIFRIFRKLLNNMIGQGMGYSSVSVCLVNRIVNHELADLMELQKRVEKITGIKIDYYRKHEI</sequence>
<evidence type="ECO:0000313" key="1">
    <source>
        <dbReference type="EMBL" id="ADL06391.1"/>
    </source>
</evidence>
<dbReference type="HOGENOM" id="CLU_2648232_0_0_9"/>
<organism evidence="1 2">
    <name type="scientific">Lacrimispora saccharolytica (strain ATCC 35040 / DSM 2544 / NRCC 2533 / WM1)</name>
    <name type="common">Clostridium saccharolyticum</name>
    <dbReference type="NCBI Taxonomy" id="610130"/>
    <lineage>
        <taxon>Bacteria</taxon>
        <taxon>Bacillati</taxon>
        <taxon>Bacillota</taxon>
        <taxon>Clostridia</taxon>
        <taxon>Lachnospirales</taxon>
        <taxon>Lachnospiraceae</taxon>
        <taxon>Lacrimispora</taxon>
    </lineage>
</organism>
<dbReference type="EMBL" id="CP002109">
    <property type="protein sequence ID" value="ADL06391.1"/>
    <property type="molecule type" value="Genomic_DNA"/>
</dbReference>
<dbReference type="Proteomes" id="UP000001662">
    <property type="component" value="Chromosome"/>
</dbReference>
<evidence type="ECO:0000313" key="2">
    <source>
        <dbReference type="Proteomes" id="UP000001662"/>
    </source>
</evidence>
<dbReference type="STRING" id="610130.Closa_3877"/>
<protein>
    <submittedName>
        <fullName evidence="1">Uncharacterized protein</fullName>
    </submittedName>
</protein>
<dbReference type="KEGG" id="csh:Closa_3877"/>
<name>D9R0F8_LACSW</name>
<proteinExistence type="predicted"/>
<dbReference type="RefSeq" id="WP_013274444.1">
    <property type="nucleotide sequence ID" value="NC_014376.1"/>
</dbReference>
<keyword evidence="2" id="KW-1185">Reference proteome</keyword>
<dbReference type="PaxDb" id="610130-Closa_3877"/>
<gene>
    <name evidence="1" type="ordered locus">Closa_3877</name>
</gene>
<accession>D9R0F8</accession>